<evidence type="ECO:0000259" key="2">
    <source>
        <dbReference type="Pfam" id="PF01841"/>
    </source>
</evidence>
<dbReference type="EMBL" id="BMMZ01000005">
    <property type="protein sequence ID" value="GGL65897.1"/>
    <property type="molecule type" value="Genomic_DNA"/>
</dbReference>
<dbReference type="AlphaFoldDB" id="A0A917S9M9"/>
<evidence type="ECO:0000313" key="4">
    <source>
        <dbReference type="Proteomes" id="UP000613840"/>
    </source>
</evidence>
<dbReference type="Proteomes" id="UP000613840">
    <property type="component" value="Unassembled WGS sequence"/>
</dbReference>
<gene>
    <name evidence="3" type="ORF">GCM10011575_25380</name>
</gene>
<proteinExistence type="predicted"/>
<comment type="caution">
    <text evidence="3">The sequence shown here is derived from an EMBL/GenBank/DDBJ whole genome shotgun (WGS) entry which is preliminary data.</text>
</comment>
<feature type="region of interest" description="Disordered" evidence="1">
    <location>
        <begin position="277"/>
        <end position="301"/>
    </location>
</feature>
<dbReference type="InterPro" id="IPR002931">
    <property type="entry name" value="Transglutaminase-like"/>
</dbReference>
<feature type="compositionally biased region" description="Basic and acidic residues" evidence="1">
    <location>
        <begin position="289"/>
        <end position="301"/>
    </location>
</feature>
<accession>A0A917S9M9</accession>
<dbReference type="Gene3D" id="3.10.620.30">
    <property type="match status" value="1"/>
</dbReference>
<dbReference type="Pfam" id="PF01841">
    <property type="entry name" value="Transglut_core"/>
    <property type="match status" value="1"/>
</dbReference>
<keyword evidence="4" id="KW-1185">Reference proteome</keyword>
<reference evidence="3" key="1">
    <citation type="journal article" date="2014" name="Int. J. Syst. Evol. Microbiol.">
        <title>Complete genome sequence of Corynebacterium casei LMG S-19264T (=DSM 44701T), isolated from a smear-ripened cheese.</title>
        <authorList>
            <consortium name="US DOE Joint Genome Institute (JGI-PGF)"/>
            <person name="Walter F."/>
            <person name="Albersmeier A."/>
            <person name="Kalinowski J."/>
            <person name="Ruckert C."/>
        </authorList>
    </citation>
    <scope>NUCLEOTIDE SEQUENCE</scope>
    <source>
        <strain evidence="3">CGMCC 4.7306</strain>
    </source>
</reference>
<reference evidence="3" key="2">
    <citation type="submission" date="2020-09" db="EMBL/GenBank/DDBJ databases">
        <authorList>
            <person name="Sun Q."/>
            <person name="Zhou Y."/>
        </authorList>
    </citation>
    <scope>NUCLEOTIDE SEQUENCE</scope>
    <source>
        <strain evidence="3">CGMCC 4.7306</strain>
    </source>
</reference>
<dbReference type="SUPFAM" id="SSF54001">
    <property type="entry name" value="Cysteine proteinases"/>
    <property type="match status" value="2"/>
</dbReference>
<evidence type="ECO:0000256" key="1">
    <source>
        <dbReference type="SAM" id="MobiDB-lite"/>
    </source>
</evidence>
<organism evidence="3 4">
    <name type="scientific">Microlunatus endophyticus</name>
    <dbReference type="NCBI Taxonomy" id="1716077"/>
    <lineage>
        <taxon>Bacteria</taxon>
        <taxon>Bacillati</taxon>
        <taxon>Actinomycetota</taxon>
        <taxon>Actinomycetes</taxon>
        <taxon>Propionibacteriales</taxon>
        <taxon>Propionibacteriaceae</taxon>
        <taxon>Microlunatus</taxon>
    </lineage>
</organism>
<dbReference type="InterPro" id="IPR038765">
    <property type="entry name" value="Papain-like_cys_pep_sf"/>
</dbReference>
<sequence length="301" mass="33638">MRGRDGWERPHARWATHTAYSDPGRHAELVGALPQGAETACAVARNVIGHFGTDFVNLTEARRDEVNLRSVARILDVDQARHPYGLDLPRDRQGRVAGCCRDHSVFVVGLLREQGTPARTRVGFADYLIPDRRVDHVVVDYRAAGRWIRTDPEMAPGTVPFDPADMKIESDGRFQTAAEAWQSCRHDPDNLDRYLVPPGSGFADAAHVIRAYVALELAHWCGQELLLWDTWPDLDAFDADLVDRVARLLVAADTGDKASEVELTAIYHRFGPHGTVTQLSPFGKPPRQVRIETEPNDRQQP</sequence>
<name>A0A917S9M9_9ACTN</name>
<evidence type="ECO:0000313" key="3">
    <source>
        <dbReference type="EMBL" id="GGL65897.1"/>
    </source>
</evidence>
<feature type="domain" description="Transglutaminase-like" evidence="2">
    <location>
        <begin position="97"/>
        <end position="152"/>
    </location>
</feature>
<protein>
    <recommendedName>
        <fullName evidence="2">Transglutaminase-like domain-containing protein</fullName>
    </recommendedName>
</protein>